<dbReference type="SMART" id="SM00842">
    <property type="entry name" value="FtsA"/>
    <property type="match status" value="1"/>
</dbReference>
<dbReference type="SUPFAM" id="SSF53067">
    <property type="entry name" value="Actin-like ATPase domain"/>
    <property type="match status" value="2"/>
</dbReference>
<dbReference type="InterPro" id="IPR043129">
    <property type="entry name" value="ATPase_NBD"/>
</dbReference>
<protein>
    <recommendedName>
        <fullName evidence="1">SHS2 domain-containing protein</fullName>
    </recommendedName>
</protein>
<organism evidence="2 3">
    <name type="scientific">Candidatus Ryanbacteria bacterium CG10_big_fil_rev_8_21_14_0_10_43_42</name>
    <dbReference type="NCBI Taxonomy" id="1974864"/>
    <lineage>
        <taxon>Bacteria</taxon>
        <taxon>Candidatus Ryaniibacteriota</taxon>
    </lineage>
</organism>
<dbReference type="InterPro" id="IPR003494">
    <property type="entry name" value="SHS2_FtsA"/>
</dbReference>
<dbReference type="Gene3D" id="3.30.420.40">
    <property type="match status" value="2"/>
</dbReference>
<dbReference type="NCBIfam" id="TIGR01175">
    <property type="entry name" value="pilM"/>
    <property type="match status" value="1"/>
</dbReference>
<dbReference type="PANTHER" id="PTHR32432">
    <property type="entry name" value="CELL DIVISION PROTEIN FTSA-RELATED"/>
    <property type="match status" value="1"/>
</dbReference>
<dbReference type="CDD" id="cd24049">
    <property type="entry name" value="ASKHA_NBD_PilM"/>
    <property type="match status" value="1"/>
</dbReference>
<proteinExistence type="predicted"/>
<gene>
    <name evidence="2" type="ORF">COU90_00365</name>
</gene>
<evidence type="ECO:0000313" key="2">
    <source>
        <dbReference type="EMBL" id="PJE64714.1"/>
    </source>
</evidence>
<dbReference type="Gene3D" id="3.30.1490.300">
    <property type="match status" value="1"/>
</dbReference>
<accession>A0A2M8KXQ4</accession>
<evidence type="ECO:0000313" key="3">
    <source>
        <dbReference type="Proteomes" id="UP000229098"/>
    </source>
</evidence>
<dbReference type="Proteomes" id="UP000229098">
    <property type="component" value="Unassembled WGS sequence"/>
</dbReference>
<dbReference type="EMBL" id="PFEF01000003">
    <property type="protein sequence ID" value="PJE64714.1"/>
    <property type="molecule type" value="Genomic_DNA"/>
</dbReference>
<dbReference type="AlphaFoldDB" id="A0A2M8KXQ4"/>
<dbReference type="PANTHER" id="PTHR32432:SF3">
    <property type="entry name" value="ETHANOLAMINE UTILIZATION PROTEIN EUTJ"/>
    <property type="match status" value="1"/>
</dbReference>
<comment type="caution">
    <text evidence="2">The sequence shown here is derived from an EMBL/GenBank/DDBJ whole genome shotgun (WGS) entry which is preliminary data.</text>
</comment>
<feature type="domain" description="SHS2" evidence="1">
    <location>
        <begin position="23"/>
        <end position="202"/>
    </location>
</feature>
<reference evidence="3" key="1">
    <citation type="submission" date="2017-09" db="EMBL/GenBank/DDBJ databases">
        <title>Depth-based differentiation of microbial function through sediment-hosted aquifers and enrichment of novel symbionts in the deep terrestrial subsurface.</title>
        <authorList>
            <person name="Probst A.J."/>
            <person name="Ladd B."/>
            <person name="Jarett J.K."/>
            <person name="Geller-Mcgrath D.E."/>
            <person name="Sieber C.M.K."/>
            <person name="Emerson J.B."/>
            <person name="Anantharaman K."/>
            <person name="Thomas B.C."/>
            <person name="Malmstrom R."/>
            <person name="Stieglmeier M."/>
            <person name="Klingl A."/>
            <person name="Woyke T."/>
            <person name="Ryan C.M."/>
            <person name="Banfield J.F."/>
        </authorList>
    </citation>
    <scope>NUCLEOTIDE SEQUENCE [LARGE SCALE GENOMIC DNA]</scope>
</reference>
<dbReference type="InterPro" id="IPR005883">
    <property type="entry name" value="PilM"/>
</dbReference>
<dbReference type="PIRSF" id="PIRSF019169">
    <property type="entry name" value="PilM"/>
    <property type="match status" value="1"/>
</dbReference>
<evidence type="ECO:0000259" key="1">
    <source>
        <dbReference type="SMART" id="SM00842"/>
    </source>
</evidence>
<name>A0A2M8KXQ4_9BACT</name>
<dbReference type="Pfam" id="PF11104">
    <property type="entry name" value="PilM_2"/>
    <property type="match status" value="1"/>
</dbReference>
<sequence>MDIPFFQSGKKKGLSLFDKKTSVLGIDIGSASIKLIQLRLERERAILETYGELAAGPYNKKSVGQGVHLPDTKVSEVIADLVRETGATTRSVVVGVPLRNSFVTSVSIPPLSAKDLKMAMQYEARRYIPIPVSEVVIDWWRIPDDVMHDSGGNVSTAANQAIDVLLVAVPKDVIEKYRRIVAQAGLDPIAFEIEVFSSIRSAVRREQGGALLVDFGAVTTNMTILEKGIVRSSHSFDRGFQTITIGLAESMGVNFERAELMKREVGLSSRLEHQGTRKVIAPLLDYMLIELERFATGYTRKYGGTISKIYITGGGASMPGLVDHIVKKFGVEVILGNPFGKVEYPAFFQPVLKEIGPSFSNAVGLALRGLQ</sequence>
<dbReference type="GO" id="GO:0051301">
    <property type="term" value="P:cell division"/>
    <property type="evidence" value="ECO:0007669"/>
    <property type="project" value="InterPro"/>
</dbReference>
<dbReference type="InterPro" id="IPR050696">
    <property type="entry name" value="FtsA/MreB"/>
</dbReference>